<evidence type="ECO:0000313" key="3">
    <source>
        <dbReference type="Proteomes" id="UP001595698"/>
    </source>
</evidence>
<evidence type="ECO:0000256" key="1">
    <source>
        <dbReference type="SAM" id="MobiDB-lite"/>
    </source>
</evidence>
<organism evidence="2 3">
    <name type="scientific">Streptosporangium jomthongense</name>
    <dbReference type="NCBI Taxonomy" id="1193683"/>
    <lineage>
        <taxon>Bacteria</taxon>
        <taxon>Bacillati</taxon>
        <taxon>Actinomycetota</taxon>
        <taxon>Actinomycetes</taxon>
        <taxon>Streptosporangiales</taxon>
        <taxon>Streptosporangiaceae</taxon>
        <taxon>Streptosporangium</taxon>
    </lineage>
</organism>
<name>A0ABV8F191_9ACTN</name>
<feature type="region of interest" description="Disordered" evidence="1">
    <location>
        <begin position="13"/>
        <end position="38"/>
    </location>
</feature>
<accession>A0ABV8F191</accession>
<dbReference type="Proteomes" id="UP001595698">
    <property type="component" value="Unassembled WGS sequence"/>
</dbReference>
<reference evidence="3" key="1">
    <citation type="journal article" date="2019" name="Int. J. Syst. Evol. Microbiol.">
        <title>The Global Catalogue of Microorganisms (GCM) 10K type strain sequencing project: providing services to taxonomists for standard genome sequencing and annotation.</title>
        <authorList>
            <consortium name="The Broad Institute Genomics Platform"/>
            <consortium name="The Broad Institute Genome Sequencing Center for Infectious Disease"/>
            <person name="Wu L."/>
            <person name="Ma J."/>
        </authorList>
    </citation>
    <scope>NUCLEOTIDE SEQUENCE [LARGE SCALE GENOMIC DNA]</scope>
    <source>
        <strain evidence="3">TBRC 7912</strain>
    </source>
</reference>
<keyword evidence="3" id="KW-1185">Reference proteome</keyword>
<sequence length="72" mass="7603">MTWNGIVYATLSPGERKQSALPGDCPAGPSPRNDLSAVSASGRRYDYEGPVCNGRTWSVGSAESRSPSVFPT</sequence>
<proteinExistence type="predicted"/>
<gene>
    <name evidence="2" type="ORF">ACFOYY_17865</name>
</gene>
<evidence type="ECO:0000313" key="2">
    <source>
        <dbReference type="EMBL" id="MFC3982014.1"/>
    </source>
</evidence>
<comment type="caution">
    <text evidence="2">The sequence shown here is derived from an EMBL/GenBank/DDBJ whole genome shotgun (WGS) entry which is preliminary data.</text>
</comment>
<dbReference type="EMBL" id="JBHSBC010000018">
    <property type="protein sequence ID" value="MFC3982014.1"/>
    <property type="molecule type" value="Genomic_DNA"/>
</dbReference>
<protein>
    <submittedName>
        <fullName evidence="2">Uncharacterized protein</fullName>
    </submittedName>
</protein>
<dbReference type="RefSeq" id="WP_386190351.1">
    <property type="nucleotide sequence ID" value="NZ_JBHSBC010000018.1"/>
</dbReference>